<evidence type="ECO:0000256" key="7">
    <source>
        <dbReference type="ARBA" id="ARBA00022729"/>
    </source>
</evidence>
<evidence type="ECO:0000256" key="13">
    <source>
        <dbReference type="ARBA" id="ARBA00023237"/>
    </source>
</evidence>
<evidence type="ECO:0000256" key="4">
    <source>
        <dbReference type="ARBA" id="ARBA00022452"/>
    </source>
</evidence>
<dbReference type="GO" id="GO:0009279">
    <property type="term" value="C:cell outer membrane"/>
    <property type="evidence" value="ECO:0007669"/>
    <property type="project" value="UniProtKB-SubCell"/>
</dbReference>
<dbReference type="EMBL" id="FKBS01000014">
    <property type="protein sequence ID" value="SAI33345.1"/>
    <property type="molecule type" value="Genomic_DNA"/>
</dbReference>
<evidence type="ECO:0000256" key="10">
    <source>
        <dbReference type="ARBA" id="ARBA00023077"/>
    </source>
</evidence>
<evidence type="ECO:0000313" key="20">
    <source>
        <dbReference type="EMBL" id="SAI33345.1"/>
    </source>
</evidence>
<dbReference type="InterPro" id="IPR036942">
    <property type="entry name" value="Beta-barrel_TonB_sf"/>
</dbReference>
<dbReference type="SMART" id="SM00965">
    <property type="entry name" value="STN"/>
    <property type="match status" value="1"/>
</dbReference>
<feature type="signal peptide" evidence="18">
    <location>
        <begin position="1"/>
        <end position="30"/>
    </location>
</feature>
<keyword evidence="4 14" id="KW-1134">Transmembrane beta strand</keyword>
<dbReference type="PANTHER" id="PTHR32552:SF68">
    <property type="entry name" value="FERRICHROME OUTER MEMBRANE TRANSPORTER_PHAGE RECEPTOR"/>
    <property type="match status" value="1"/>
</dbReference>
<dbReference type="Pfam" id="PF00593">
    <property type="entry name" value="TonB_dep_Rec_b-barrel"/>
    <property type="match status" value="1"/>
</dbReference>
<comment type="similarity">
    <text evidence="2 14 16">Belongs to the TonB-dependent receptor family.</text>
</comment>
<keyword evidence="9" id="KW-0406">Ion transport</keyword>
<evidence type="ECO:0000256" key="18">
    <source>
        <dbReference type="SAM" id="SignalP"/>
    </source>
</evidence>
<dbReference type="PROSITE" id="PS01156">
    <property type="entry name" value="TONB_DEPENDENT_REC_2"/>
    <property type="match status" value="1"/>
</dbReference>
<gene>
    <name evidence="20" type="primary">bfrZ</name>
    <name evidence="20" type="ORF">SAMEA1982600_02709</name>
</gene>
<dbReference type="GO" id="GO:0038023">
    <property type="term" value="F:signaling receptor activity"/>
    <property type="evidence" value="ECO:0007669"/>
    <property type="project" value="InterPro"/>
</dbReference>
<dbReference type="InterPro" id="IPR011662">
    <property type="entry name" value="Secretin/TonB_short_N"/>
</dbReference>
<protein>
    <submittedName>
        <fullName evidence="20">Siderophore receptor</fullName>
    </submittedName>
</protein>
<dbReference type="Gene3D" id="2.40.170.20">
    <property type="entry name" value="TonB-dependent receptor, beta-barrel domain"/>
    <property type="match status" value="1"/>
</dbReference>
<dbReference type="SUPFAM" id="SSF56935">
    <property type="entry name" value="Porins"/>
    <property type="match status" value="1"/>
</dbReference>
<evidence type="ECO:0000256" key="3">
    <source>
        <dbReference type="ARBA" id="ARBA00022448"/>
    </source>
</evidence>
<evidence type="ECO:0000256" key="6">
    <source>
        <dbReference type="ARBA" id="ARBA00022692"/>
    </source>
</evidence>
<evidence type="ECO:0000256" key="8">
    <source>
        <dbReference type="ARBA" id="ARBA00023004"/>
    </source>
</evidence>
<dbReference type="AlphaFoldDB" id="A0A157PI92"/>
<dbReference type="InterPro" id="IPR039426">
    <property type="entry name" value="TonB-dep_rcpt-like"/>
</dbReference>
<feature type="chain" id="PRO_5007614940" evidence="18">
    <location>
        <begin position="31"/>
        <end position="855"/>
    </location>
</feature>
<dbReference type="OrthoDB" id="8732650at2"/>
<dbReference type="PANTHER" id="PTHR32552">
    <property type="entry name" value="FERRICHROME IRON RECEPTOR-RELATED"/>
    <property type="match status" value="1"/>
</dbReference>
<dbReference type="RefSeq" id="WP_066412884.1">
    <property type="nucleotide sequence ID" value="NZ_FKBS01000014.1"/>
</dbReference>
<feature type="short sequence motif" description="TonB C-terminal box" evidence="15">
    <location>
        <begin position="838"/>
        <end position="855"/>
    </location>
</feature>
<keyword evidence="12 20" id="KW-0675">Receptor</keyword>
<comment type="subcellular location">
    <subcellularLocation>
        <location evidence="1 14">Cell outer membrane</location>
        <topology evidence="1 14">Multi-pass membrane protein</topology>
    </subcellularLocation>
</comment>
<reference evidence="20 21" key="1">
    <citation type="submission" date="2016-03" db="EMBL/GenBank/DDBJ databases">
        <authorList>
            <consortium name="Pathogen Informatics"/>
        </authorList>
    </citation>
    <scope>NUCLEOTIDE SEQUENCE [LARGE SCALE GENOMIC DNA]</scope>
    <source>
        <strain evidence="20 21">NCTC13364</strain>
    </source>
</reference>
<dbReference type="GO" id="GO:0015344">
    <property type="term" value="F:siderophore uptake transmembrane transporter activity"/>
    <property type="evidence" value="ECO:0007669"/>
    <property type="project" value="TreeGrafter"/>
</dbReference>
<proteinExistence type="inferred from homology"/>
<dbReference type="CDD" id="cd01347">
    <property type="entry name" value="ligand_gated_channel"/>
    <property type="match status" value="1"/>
</dbReference>
<dbReference type="InterPro" id="IPR037066">
    <property type="entry name" value="Plug_dom_sf"/>
</dbReference>
<keyword evidence="5" id="KW-0410">Iron transport</keyword>
<evidence type="ECO:0000256" key="12">
    <source>
        <dbReference type="ARBA" id="ARBA00023170"/>
    </source>
</evidence>
<keyword evidence="6 14" id="KW-0812">Transmembrane</keyword>
<keyword evidence="10 16" id="KW-0798">TonB box</keyword>
<evidence type="ECO:0000256" key="9">
    <source>
        <dbReference type="ARBA" id="ARBA00023065"/>
    </source>
</evidence>
<dbReference type="Gene3D" id="3.55.50.30">
    <property type="match status" value="1"/>
</dbReference>
<dbReference type="Proteomes" id="UP000077037">
    <property type="component" value="Unassembled WGS sequence"/>
</dbReference>
<feature type="region of interest" description="Disordered" evidence="17">
    <location>
        <begin position="653"/>
        <end position="680"/>
    </location>
</feature>
<accession>A0A157PI92</accession>
<evidence type="ECO:0000259" key="19">
    <source>
        <dbReference type="SMART" id="SM00965"/>
    </source>
</evidence>
<evidence type="ECO:0000256" key="14">
    <source>
        <dbReference type="PROSITE-ProRule" id="PRU01360"/>
    </source>
</evidence>
<evidence type="ECO:0000256" key="16">
    <source>
        <dbReference type="RuleBase" id="RU003357"/>
    </source>
</evidence>
<evidence type="ECO:0000256" key="17">
    <source>
        <dbReference type="SAM" id="MobiDB-lite"/>
    </source>
</evidence>
<dbReference type="Gene3D" id="2.170.130.10">
    <property type="entry name" value="TonB-dependent receptor, plug domain"/>
    <property type="match status" value="1"/>
</dbReference>
<dbReference type="InterPro" id="IPR010917">
    <property type="entry name" value="TonB_rcpt_CS"/>
</dbReference>
<evidence type="ECO:0000313" key="21">
    <source>
        <dbReference type="Proteomes" id="UP000077037"/>
    </source>
</evidence>
<dbReference type="Pfam" id="PF07660">
    <property type="entry name" value="STN"/>
    <property type="match status" value="1"/>
</dbReference>
<dbReference type="Pfam" id="PF07715">
    <property type="entry name" value="Plug"/>
    <property type="match status" value="1"/>
</dbReference>
<keyword evidence="7 18" id="KW-0732">Signal</keyword>
<evidence type="ECO:0000256" key="2">
    <source>
        <dbReference type="ARBA" id="ARBA00009810"/>
    </source>
</evidence>
<name>A0A157PI92_9BORD</name>
<keyword evidence="3 14" id="KW-0813">Transport</keyword>
<sequence length="855" mass="94808">MQHKKQRRRNAAAARTLGVLMCLATGSAYTAQARAQESASQTIVKIDLPAQELARTLVELGRDTGLSVLFDPAQVAGLQAPAIRGEMSARQALDRALAGTSLAATLRGQVATVRPSVTSLAPVTITADAIDEYIADRPSSVATKTSLPPRQTPFTVNQASAELMQDRNDANVYDTLEYFAGVTTNSNNGDSGQSMSRDINVRGFSTGSTGQLLINGQRTYSGASAARSADSMESIELLRGPAALYYGAAEPGGIINYQYKRPKAQDQYILRTHVDDQGSYGGMADMTGPLNKEGTLLYRLVGSYSRYEDDQDHIWQRPKSVLAALTYAPNARLDTTLTYERMDMQSVPEQENNVRITRASRPDYGKYYDVPRDFFWGSKDDRVQTQTDTVLWDLGWRPSQYFNVNAYATYQQTDGWWQNTRLLNAGNGPDAAGNVQRYVSGRQSASHEWSGGLDISGSVDTGDFNHAWLTGFGYGHTTSRSSGRVVAAETRPGQPYYPGPINIYDPQYSDWGHRDRIRADPLGYPTRRDDVNLYFQDTLTLPNDKTRLMLAMGWSRYDSRAYGAGATTRSRVSKWSPRVAIMHDITPATTVYASYGDSFSPQSSLTLLDMSGNYIMDAIQGKQYEVGLKQDLFDARAMFTAAVFRIDKTNMPIQTQDDSECDPDAAPAPGTPGGTDGTGDCRYGISGLERSQGLELTLSGMMTDWWAAAVSYSYLDTEYRKTDDEWSRGRSKAYTPKHSLSLWNKVRVYNHADRGRVHVGLGWRVWSKSHGTWRDPATAPGYHPDTRTDWNPGYGLVDLGLFYENQLANGMQLKMQLNASNLFDKTYYDRRRFASGSTLVWGNGRRVTLTTQLTF</sequence>
<keyword evidence="13 14" id="KW-0998">Cell outer membrane</keyword>
<dbReference type="GO" id="GO:0015891">
    <property type="term" value="P:siderophore transport"/>
    <property type="evidence" value="ECO:0007669"/>
    <property type="project" value="InterPro"/>
</dbReference>
<dbReference type="InterPro" id="IPR000531">
    <property type="entry name" value="Beta-barrel_TonB"/>
</dbReference>
<evidence type="ECO:0000256" key="11">
    <source>
        <dbReference type="ARBA" id="ARBA00023136"/>
    </source>
</evidence>
<organism evidence="20 21">
    <name type="scientific">Bordetella ansorpii</name>
    <dbReference type="NCBI Taxonomy" id="288768"/>
    <lineage>
        <taxon>Bacteria</taxon>
        <taxon>Pseudomonadati</taxon>
        <taxon>Pseudomonadota</taxon>
        <taxon>Betaproteobacteria</taxon>
        <taxon>Burkholderiales</taxon>
        <taxon>Alcaligenaceae</taxon>
        <taxon>Bordetella</taxon>
    </lineage>
</organism>
<dbReference type="InterPro" id="IPR010105">
    <property type="entry name" value="TonB_sidphr_rcpt"/>
</dbReference>
<dbReference type="InterPro" id="IPR012910">
    <property type="entry name" value="Plug_dom"/>
</dbReference>
<dbReference type="NCBIfam" id="TIGR01783">
    <property type="entry name" value="TonB-siderophor"/>
    <property type="match status" value="1"/>
</dbReference>
<evidence type="ECO:0000256" key="5">
    <source>
        <dbReference type="ARBA" id="ARBA00022496"/>
    </source>
</evidence>
<keyword evidence="11 14" id="KW-0472">Membrane</keyword>
<evidence type="ECO:0000256" key="1">
    <source>
        <dbReference type="ARBA" id="ARBA00004571"/>
    </source>
</evidence>
<dbReference type="PROSITE" id="PS52016">
    <property type="entry name" value="TONB_DEPENDENT_REC_3"/>
    <property type="match status" value="1"/>
</dbReference>
<keyword evidence="8" id="KW-0408">Iron</keyword>
<feature type="domain" description="Secretin/TonB short N-terminal" evidence="19">
    <location>
        <begin position="66"/>
        <end position="116"/>
    </location>
</feature>
<evidence type="ECO:0000256" key="15">
    <source>
        <dbReference type="PROSITE-ProRule" id="PRU10144"/>
    </source>
</evidence>